<dbReference type="AlphaFoldDB" id="A0AAV2TV82"/>
<accession>A0AAV2TV82</accession>
<evidence type="ECO:0000313" key="2">
    <source>
        <dbReference type="EMBL" id="CAL5141359.1"/>
    </source>
</evidence>
<dbReference type="Proteomes" id="UP001497525">
    <property type="component" value="Unassembled WGS sequence"/>
</dbReference>
<evidence type="ECO:0000313" key="3">
    <source>
        <dbReference type="Proteomes" id="UP001497525"/>
    </source>
</evidence>
<dbReference type="EMBL" id="CAXLJL010000856">
    <property type="protein sequence ID" value="CAL5141359.1"/>
    <property type="molecule type" value="Genomic_DNA"/>
</dbReference>
<dbReference type="SUPFAM" id="SSF48264">
    <property type="entry name" value="Cytochrome P450"/>
    <property type="match status" value="1"/>
</dbReference>
<name>A0AAV2TV82_CALDB</name>
<proteinExistence type="predicted"/>
<evidence type="ECO:0008006" key="4">
    <source>
        <dbReference type="Google" id="ProtNLM"/>
    </source>
</evidence>
<dbReference type="GO" id="GO:0020037">
    <property type="term" value="F:heme binding"/>
    <property type="evidence" value="ECO:0007669"/>
    <property type="project" value="InterPro"/>
</dbReference>
<evidence type="ECO:0000256" key="1">
    <source>
        <dbReference type="SAM" id="Phobius"/>
    </source>
</evidence>
<comment type="caution">
    <text evidence="2">The sequence shown here is derived from an EMBL/GenBank/DDBJ whole genome shotgun (WGS) entry which is preliminary data.</text>
</comment>
<dbReference type="GO" id="GO:0004497">
    <property type="term" value="F:monooxygenase activity"/>
    <property type="evidence" value="ECO:0007669"/>
    <property type="project" value="InterPro"/>
</dbReference>
<keyword evidence="1" id="KW-1133">Transmembrane helix</keyword>
<reference evidence="2" key="1">
    <citation type="submission" date="2024-06" db="EMBL/GenBank/DDBJ databases">
        <authorList>
            <person name="Liu X."/>
            <person name="Lenzi L."/>
            <person name="Haldenby T S."/>
            <person name="Uol C."/>
        </authorList>
    </citation>
    <scope>NUCLEOTIDE SEQUENCE</scope>
</reference>
<sequence>MEPPPRLFQYNGLFTTHRSIDLPLKVVSIVLTFVVLLFCAAWHISKKSYRRAPKDLRLFFRKMPDLSDPDLCEMLTSSQLEHHSDAVTAKFGTHNVLLVSDWKLINLYELAANLDLYFSLVPRSLRRKWYGLLVSDYTLAHRSELRSLLLHTFDRLPNSAYSLAGTFAADQTTGGKSLLTSPRLDGTALDLWIWGLIMEFALFNSPDRNSMRDLSDVSRSRKSKFVWRLYADVLFLERIHLSGWPKPINGKTNACTSHHLPSTISEFLQEFDFLLGPLVHYAFEKSALSCRSESVSEIEPTPLLPTSNTGWSSVNFLDQLMKTRKILEDQGDYVSFLSVTHVTHNLSEICMILRFILFRMLRVILTVLATKPHWTARLKSEATQALSEGLHTEHPNGFKKNSTRLPPACLHLQHTKCLVWSKALVCEAIRFCAPGWPFACLHEAVRDGKLNDYDYCEEDLVIFNHPAYFSEPDLWHNDPQQENDAEKKADRKFSLPFDPTRFLSPYSEEDGSQSGQQILDLPVHWARFILVGYTVCIPNSCIYRFLTAVLVHLFGTGWDIKLDENEADSVDIDDLSSLLTSDMHGIIMQPSP</sequence>
<dbReference type="InterPro" id="IPR036396">
    <property type="entry name" value="Cyt_P450_sf"/>
</dbReference>
<gene>
    <name evidence="2" type="ORF">CDAUBV1_LOCUS16610</name>
</gene>
<organism evidence="2 3">
    <name type="scientific">Calicophoron daubneyi</name>
    <name type="common">Rumen fluke</name>
    <name type="synonym">Paramphistomum daubneyi</name>
    <dbReference type="NCBI Taxonomy" id="300641"/>
    <lineage>
        <taxon>Eukaryota</taxon>
        <taxon>Metazoa</taxon>
        <taxon>Spiralia</taxon>
        <taxon>Lophotrochozoa</taxon>
        <taxon>Platyhelminthes</taxon>
        <taxon>Trematoda</taxon>
        <taxon>Digenea</taxon>
        <taxon>Plagiorchiida</taxon>
        <taxon>Pronocephalata</taxon>
        <taxon>Paramphistomoidea</taxon>
        <taxon>Paramphistomidae</taxon>
        <taxon>Calicophoron</taxon>
    </lineage>
</organism>
<dbReference type="GO" id="GO:0005506">
    <property type="term" value="F:iron ion binding"/>
    <property type="evidence" value="ECO:0007669"/>
    <property type="project" value="InterPro"/>
</dbReference>
<protein>
    <recommendedName>
        <fullName evidence="4">Cytochrome P450</fullName>
    </recommendedName>
</protein>
<dbReference type="GO" id="GO:0016705">
    <property type="term" value="F:oxidoreductase activity, acting on paired donors, with incorporation or reduction of molecular oxygen"/>
    <property type="evidence" value="ECO:0007669"/>
    <property type="project" value="InterPro"/>
</dbReference>
<dbReference type="Gene3D" id="1.10.630.10">
    <property type="entry name" value="Cytochrome P450"/>
    <property type="match status" value="1"/>
</dbReference>
<keyword evidence="1" id="KW-0812">Transmembrane</keyword>
<keyword evidence="1" id="KW-0472">Membrane</keyword>
<feature type="transmembrane region" description="Helical" evidence="1">
    <location>
        <begin position="22"/>
        <end position="44"/>
    </location>
</feature>